<evidence type="ECO:0000313" key="7">
    <source>
        <dbReference type="Proteomes" id="UP000539075"/>
    </source>
</evidence>
<dbReference type="RefSeq" id="WP_183718338.1">
    <property type="nucleotide sequence ID" value="NZ_JACHGO010000002.1"/>
</dbReference>
<dbReference type="PIRSF" id="PIRSF001365">
    <property type="entry name" value="DHDPS"/>
    <property type="match status" value="1"/>
</dbReference>
<organism evidence="6 7">
    <name type="scientific">Desulfovibrio intestinalis</name>
    <dbReference type="NCBI Taxonomy" id="58621"/>
    <lineage>
        <taxon>Bacteria</taxon>
        <taxon>Pseudomonadati</taxon>
        <taxon>Thermodesulfobacteriota</taxon>
        <taxon>Desulfovibrionia</taxon>
        <taxon>Desulfovibrionales</taxon>
        <taxon>Desulfovibrionaceae</taxon>
        <taxon>Desulfovibrio</taxon>
    </lineage>
</organism>
<reference evidence="6 7" key="1">
    <citation type="submission" date="2020-08" db="EMBL/GenBank/DDBJ databases">
        <title>Genomic Encyclopedia of Type Strains, Phase IV (KMG-IV): sequencing the most valuable type-strain genomes for metagenomic binning, comparative biology and taxonomic classification.</title>
        <authorList>
            <person name="Goeker M."/>
        </authorList>
    </citation>
    <scope>NUCLEOTIDE SEQUENCE [LARGE SCALE GENOMIC DNA]</scope>
    <source>
        <strain evidence="6 7">DSM 11275</strain>
    </source>
</reference>
<dbReference type="EMBL" id="JACHGO010000002">
    <property type="protein sequence ID" value="MBB5142989.1"/>
    <property type="molecule type" value="Genomic_DNA"/>
</dbReference>
<dbReference type="Pfam" id="PF00701">
    <property type="entry name" value="DHDPS"/>
    <property type="match status" value="1"/>
</dbReference>
<dbReference type="SMART" id="SM01130">
    <property type="entry name" value="DHDPS"/>
    <property type="match status" value="1"/>
</dbReference>
<dbReference type="Proteomes" id="UP000539075">
    <property type="component" value="Unassembled WGS sequence"/>
</dbReference>
<dbReference type="PANTHER" id="PTHR12128:SF66">
    <property type="entry name" value="4-HYDROXY-2-OXOGLUTARATE ALDOLASE, MITOCHONDRIAL"/>
    <property type="match status" value="1"/>
</dbReference>
<accession>A0A7W8C254</accession>
<feature type="binding site" evidence="5">
    <location>
        <position position="47"/>
    </location>
    <ligand>
        <name>pyruvate</name>
        <dbReference type="ChEBI" id="CHEBI:15361"/>
    </ligand>
</feature>
<proteinExistence type="inferred from homology"/>
<evidence type="ECO:0000256" key="2">
    <source>
        <dbReference type="ARBA" id="ARBA00023239"/>
    </source>
</evidence>
<comment type="caution">
    <text evidence="6">The sequence shown here is derived from an EMBL/GenBank/DDBJ whole genome shotgun (WGS) entry which is preliminary data.</text>
</comment>
<dbReference type="AlphaFoldDB" id="A0A7W8C254"/>
<dbReference type="GO" id="GO:0008840">
    <property type="term" value="F:4-hydroxy-tetrahydrodipicolinate synthase activity"/>
    <property type="evidence" value="ECO:0007669"/>
    <property type="project" value="UniProtKB-EC"/>
</dbReference>
<evidence type="ECO:0000256" key="5">
    <source>
        <dbReference type="PIRSR" id="PIRSR001365-2"/>
    </source>
</evidence>
<dbReference type="SUPFAM" id="SSF51569">
    <property type="entry name" value="Aldolase"/>
    <property type="match status" value="1"/>
</dbReference>
<keyword evidence="2 3" id="KW-0456">Lyase</keyword>
<feature type="active site" description="Proton donor/acceptor" evidence="4">
    <location>
        <position position="135"/>
    </location>
</feature>
<feature type="binding site" evidence="5">
    <location>
        <position position="205"/>
    </location>
    <ligand>
        <name>pyruvate</name>
        <dbReference type="ChEBI" id="CHEBI:15361"/>
    </ligand>
</feature>
<dbReference type="Gene3D" id="3.20.20.70">
    <property type="entry name" value="Aldolase class I"/>
    <property type="match status" value="1"/>
</dbReference>
<dbReference type="CDD" id="cd00408">
    <property type="entry name" value="DHDPS-like"/>
    <property type="match status" value="1"/>
</dbReference>
<evidence type="ECO:0000256" key="1">
    <source>
        <dbReference type="ARBA" id="ARBA00007592"/>
    </source>
</evidence>
<name>A0A7W8C254_9BACT</name>
<evidence type="ECO:0000256" key="4">
    <source>
        <dbReference type="PIRSR" id="PIRSR001365-1"/>
    </source>
</evidence>
<dbReference type="EC" id="4.3.3.7" evidence="6"/>
<evidence type="ECO:0000256" key="3">
    <source>
        <dbReference type="PIRNR" id="PIRNR001365"/>
    </source>
</evidence>
<sequence length="295" mass="32307">MNNIHGIFAVTVTHFNQDGSIDYSAISNHIQWLLKSGVHGIMPVGATGEWPALSIDERKKVAEFTMKEVNGKVPVIVGAISPNVDVSVELSKHAGSIGAAGVMILPPPGVHPSQHEIYEFYKYLSTQSPLPVMVYNNPGSCGVAVSPETLIKCAQLPNMGFLKESSGDIMRLTRSVDEVGDKLVVFCGCESLAYESFVMGAKAWVCVLANVAPAMCVKLYNLIVKEKNLDEARKVYRQMLPLLRLLEDTGELWQVVKHSLTLKGFGTGKLRLPRQPLSEGVRIELEKVLKQADFC</sequence>
<dbReference type="InterPro" id="IPR013785">
    <property type="entry name" value="Aldolase_TIM"/>
</dbReference>
<gene>
    <name evidence="6" type="ORF">HNQ38_001068</name>
</gene>
<dbReference type="PANTHER" id="PTHR12128">
    <property type="entry name" value="DIHYDRODIPICOLINATE SYNTHASE"/>
    <property type="match status" value="1"/>
</dbReference>
<evidence type="ECO:0000313" key="6">
    <source>
        <dbReference type="EMBL" id="MBB5142989.1"/>
    </source>
</evidence>
<keyword evidence="7" id="KW-1185">Reference proteome</keyword>
<feature type="active site" description="Schiff-base intermediate with substrate" evidence="4">
    <location>
        <position position="163"/>
    </location>
</feature>
<comment type="similarity">
    <text evidence="1 3">Belongs to the DapA family.</text>
</comment>
<protein>
    <submittedName>
        <fullName evidence="6">4-hydroxy-tetrahydrodipicolinate synthase</fullName>
        <ecNumber evidence="6">4.3.3.7</ecNumber>
    </submittedName>
</protein>
<dbReference type="InterPro" id="IPR002220">
    <property type="entry name" value="DapA-like"/>
</dbReference>
<dbReference type="PRINTS" id="PR00146">
    <property type="entry name" value="DHPICSNTHASE"/>
</dbReference>